<gene>
    <name evidence="1" type="ORF">L195_g009784</name>
</gene>
<comment type="caution">
    <text evidence="1">The sequence shown here is derived from an EMBL/GenBank/DDBJ whole genome shotgun (WGS) entry which is preliminary data.</text>
</comment>
<name>A0A2K3PCW1_TRIPR</name>
<reference evidence="1 2" key="1">
    <citation type="journal article" date="2014" name="Am. J. Bot.">
        <title>Genome assembly and annotation for red clover (Trifolium pratense; Fabaceae).</title>
        <authorList>
            <person name="Istvanek J."/>
            <person name="Jaros M."/>
            <person name="Krenek A."/>
            <person name="Repkova J."/>
        </authorList>
    </citation>
    <scope>NUCLEOTIDE SEQUENCE [LARGE SCALE GENOMIC DNA]</scope>
    <source>
        <strain evidence="2">cv. Tatra</strain>
        <tissue evidence="1">Young leaves</tissue>
    </source>
</reference>
<evidence type="ECO:0000313" key="2">
    <source>
        <dbReference type="Proteomes" id="UP000236291"/>
    </source>
</evidence>
<proteinExistence type="predicted"/>
<organism evidence="1 2">
    <name type="scientific">Trifolium pratense</name>
    <name type="common">Red clover</name>
    <dbReference type="NCBI Taxonomy" id="57577"/>
    <lineage>
        <taxon>Eukaryota</taxon>
        <taxon>Viridiplantae</taxon>
        <taxon>Streptophyta</taxon>
        <taxon>Embryophyta</taxon>
        <taxon>Tracheophyta</taxon>
        <taxon>Spermatophyta</taxon>
        <taxon>Magnoliopsida</taxon>
        <taxon>eudicotyledons</taxon>
        <taxon>Gunneridae</taxon>
        <taxon>Pentapetalae</taxon>
        <taxon>rosids</taxon>
        <taxon>fabids</taxon>
        <taxon>Fabales</taxon>
        <taxon>Fabaceae</taxon>
        <taxon>Papilionoideae</taxon>
        <taxon>50 kb inversion clade</taxon>
        <taxon>NPAAA clade</taxon>
        <taxon>Hologalegina</taxon>
        <taxon>IRL clade</taxon>
        <taxon>Trifolieae</taxon>
        <taxon>Trifolium</taxon>
    </lineage>
</organism>
<dbReference type="AlphaFoldDB" id="A0A2K3PCW1"/>
<sequence length="298" mass="30627">MPLAGRPLEGEHDCLIGLPLEAGSIDEERAEGAPGLPLVAEIDLSGSVVLKLGGASSEKSGISDGFHGLDLTVGEVPRDGIGCFDTTGVGLEIEEVLSGGADMLDAFDGVDGRRVGVDALDAGLEVDKVGLLVGVEGLVVFLDKGVEDLEGTVGLAEGTVSFAEGIVDLVAGTVVVLMKGTVVLVEETTGLVVATVVLVEGMDVRELGVEGMDVREVGVEGLDDFEDVVNVDRPVGVAGLDPGFPDDDKGLLVPPPEELNPGEEACCLDPKLVLLLCSDGGFANYNHNKANIRRMTSG</sequence>
<accession>A0A2K3PCW1</accession>
<evidence type="ECO:0000313" key="1">
    <source>
        <dbReference type="EMBL" id="PNY13136.1"/>
    </source>
</evidence>
<reference evidence="1 2" key="2">
    <citation type="journal article" date="2017" name="Front. Plant Sci.">
        <title>Gene Classification and Mining of Molecular Markers Useful in Red Clover (Trifolium pratense) Breeding.</title>
        <authorList>
            <person name="Istvanek J."/>
            <person name="Dluhosova J."/>
            <person name="Dluhos P."/>
            <person name="Patkova L."/>
            <person name="Nedelnik J."/>
            <person name="Repkova J."/>
        </authorList>
    </citation>
    <scope>NUCLEOTIDE SEQUENCE [LARGE SCALE GENOMIC DNA]</scope>
    <source>
        <strain evidence="2">cv. Tatra</strain>
        <tissue evidence="1">Young leaves</tissue>
    </source>
</reference>
<protein>
    <submittedName>
        <fullName evidence="1">Uncharacterized protein</fullName>
    </submittedName>
</protein>
<dbReference type="EMBL" id="ASHM01005846">
    <property type="protein sequence ID" value="PNY13136.1"/>
    <property type="molecule type" value="Genomic_DNA"/>
</dbReference>
<dbReference type="Proteomes" id="UP000236291">
    <property type="component" value="Unassembled WGS sequence"/>
</dbReference>